<keyword evidence="1" id="KW-0472">Membrane</keyword>
<feature type="transmembrane region" description="Helical" evidence="1">
    <location>
        <begin position="192"/>
        <end position="208"/>
    </location>
</feature>
<dbReference type="PANTHER" id="PTHR43592">
    <property type="entry name" value="CAAX AMINO TERMINAL PROTEASE"/>
    <property type="match status" value="1"/>
</dbReference>
<feature type="transmembrane region" description="Helical" evidence="1">
    <location>
        <begin position="17"/>
        <end position="39"/>
    </location>
</feature>
<keyword evidence="3" id="KW-0482">Metalloprotease</keyword>
<dbReference type="AlphaFoldDB" id="A0A3G8XIL4"/>
<feature type="transmembrane region" description="Helical" evidence="1">
    <location>
        <begin position="170"/>
        <end position="186"/>
    </location>
</feature>
<keyword evidence="4" id="KW-1185">Reference proteome</keyword>
<feature type="transmembrane region" description="Helical" evidence="1">
    <location>
        <begin position="140"/>
        <end position="158"/>
    </location>
</feature>
<dbReference type="GO" id="GO:0006508">
    <property type="term" value="P:proteolysis"/>
    <property type="evidence" value="ECO:0007669"/>
    <property type="project" value="UniProtKB-KW"/>
</dbReference>
<name>A0A3G8XIL4_9FLAO</name>
<feature type="transmembrane region" description="Helical" evidence="1">
    <location>
        <begin position="246"/>
        <end position="266"/>
    </location>
</feature>
<keyword evidence="3" id="KW-0378">Hydrolase</keyword>
<dbReference type="Proteomes" id="UP000270185">
    <property type="component" value="Chromosome"/>
</dbReference>
<dbReference type="InterPro" id="IPR003675">
    <property type="entry name" value="Rce1/LyrA-like_dom"/>
</dbReference>
<dbReference type="GO" id="GO:0008237">
    <property type="term" value="F:metallopeptidase activity"/>
    <property type="evidence" value="ECO:0007669"/>
    <property type="project" value="UniProtKB-KW"/>
</dbReference>
<keyword evidence="3" id="KW-0645">Protease</keyword>
<feature type="domain" description="CAAX prenyl protease 2/Lysostaphin resistance protein A-like" evidence="2">
    <location>
        <begin position="139"/>
        <end position="226"/>
    </location>
</feature>
<dbReference type="KEGG" id="ccas:EIB73_03275"/>
<feature type="transmembrane region" description="Helical" evidence="1">
    <location>
        <begin position="51"/>
        <end position="72"/>
    </location>
</feature>
<dbReference type="GO" id="GO:0004175">
    <property type="term" value="F:endopeptidase activity"/>
    <property type="evidence" value="ECO:0007669"/>
    <property type="project" value="UniProtKB-ARBA"/>
</dbReference>
<feature type="transmembrane region" description="Helical" evidence="1">
    <location>
        <begin position="93"/>
        <end position="114"/>
    </location>
</feature>
<dbReference type="EMBL" id="CP034159">
    <property type="protein sequence ID" value="AZI32263.1"/>
    <property type="molecule type" value="Genomic_DNA"/>
</dbReference>
<dbReference type="GO" id="GO:0080120">
    <property type="term" value="P:CAAX-box protein maturation"/>
    <property type="evidence" value="ECO:0007669"/>
    <property type="project" value="UniProtKB-ARBA"/>
</dbReference>
<dbReference type="OrthoDB" id="158986at2"/>
<reference evidence="4" key="1">
    <citation type="submission" date="2018-11" db="EMBL/GenBank/DDBJ databases">
        <title>Proposal to divide the Flavobacteriaceae and reorganize its genera based on Amino Acid Identity values calculated from whole genome sequences.</title>
        <authorList>
            <person name="Nicholson A.C."/>
            <person name="Gulvik C.A."/>
            <person name="Whitney A.M."/>
            <person name="Humrighouse B.W."/>
            <person name="Bell M."/>
            <person name="Holmes B."/>
            <person name="Steigerwalt A.G."/>
            <person name="Villarma A."/>
            <person name="Sheth M."/>
            <person name="Batra D."/>
            <person name="Pryor J."/>
            <person name="Bernardet J.-F."/>
            <person name="Hugo C."/>
            <person name="Kampfer P."/>
            <person name="Newman J.D."/>
            <person name="McQuiston J.R."/>
        </authorList>
    </citation>
    <scope>NUCLEOTIDE SEQUENCE [LARGE SCALE GENOMIC DNA]</scope>
    <source>
        <strain evidence="4">G0081</strain>
    </source>
</reference>
<organism evidence="3 4">
    <name type="scientific">Kaistella carnis</name>
    <dbReference type="NCBI Taxonomy" id="1241979"/>
    <lineage>
        <taxon>Bacteria</taxon>
        <taxon>Pseudomonadati</taxon>
        <taxon>Bacteroidota</taxon>
        <taxon>Flavobacteriia</taxon>
        <taxon>Flavobacteriales</taxon>
        <taxon>Weeksellaceae</taxon>
        <taxon>Chryseobacterium group</taxon>
        <taxon>Kaistella</taxon>
    </lineage>
</organism>
<dbReference type="PANTHER" id="PTHR43592:SF15">
    <property type="entry name" value="CAAX AMINO TERMINAL PROTEASE FAMILY PROTEIN"/>
    <property type="match status" value="1"/>
</dbReference>
<dbReference type="Pfam" id="PF02517">
    <property type="entry name" value="Rce1-like"/>
    <property type="match status" value="1"/>
</dbReference>
<accession>A0A3G8XIL4</accession>
<evidence type="ECO:0000256" key="1">
    <source>
        <dbReference type="SAM" id="Phobius"/>
    </source>
</evidence>
<evidence type="ECO:0000259" key="2">
    <source>
        <dbReference type="Pfam" id="PF02517"/>
    </source>
</evidence>
<proteinExistence type="predicted"/>
<protein>
    <submittedName>
        <fullName evidence="3">CPBP family intramembrane metalloprotease</fullName>
    </submittedName>
</protein>
<keyword evidence="1" id="KW-0812">Transmembrane</keyword>
<sequence>MEETPYRKKYVFDGKGVLALLGGMLAGSTVVAIFNVIVMYVFKVNLQYNDIFLILSNAGLFLGAIFAFDYFICRPSTGKKLNFNFSRTNMMTYFLVFPLMFGMMLIAEFITSQIPVTGPFFGEYYNYFNKLMEQMTNDPATLILLAVVMAPLFEEIVFRGIIMKGLVNKGMKPAVAIIISAVVFGLVHGNPWQFVGAVLLGCVLGLVYHKTKSLLLPILLHAFNNLCSSILIFYNKTESFADTFKVSEWLILGIGIVIFTTFYILFMKKYRVHYNDI</sequence>
<feature type="transmembrane region" description="Helical" evidence="1">
    <location>
        <begin position="215"/>
        <end position="234"/>
    </location>
</feature>
<dbReference type="RefSeq" id="WP_125022604.1">
    <property type="nucleotide sequence ID" value="NZ_CP034159.1"/>
</dbReference>
<evidence type="ECO:0000313" key="4">
    <source>
        <dbReference type="Proteomes" id="UP000270185"/>
    </source>
</evidence>
<keyword evidence="1" id="KW-1133">Transmembrane helix</keyword>
<gene>
    <name evidence="3" type="ORF">EIB73_03275</name>
</gene>
<evidence type="ECO:0000313" key="3">
    <source>
        <dbReference type="EMBL" id="AZI32263.1"/>
    </source>
</evidence>